<feature type="region of interest" description="Disordered" evidence="1">
    <location>
        <begin position="35"/>
        <end position="70"/>
    </location>
</feature>
<dbReference type="OrthoDB" id="1746530at2759"/>
<reference evidence="2" key="2">
    <citation type="journal article" date="2023" name="IMA Fungus">
        <title>Comparative genomic study of the Penicillium genus elucidates a diverse pangenome and 15 lateral gene transfer events.</title>
        <authorList>
            <person name="Petersen C."/>
            <person name="Sorensen T."/>
            <person name="Nielsen M.R."/>
            <person name="Sondergaard T.E."/>
            <person name="Sorensen J.L."/>
            <person name="Fitzpatrick D.A."/>
            <person name="Frisvad J.C."/>
            <person name="Nielsen K.L."/>
        </authorList>
    </citation>
    <scope>NUCLEOTIDE SEQUENCE</scope>
    <source>
        <strain evidence="2">IBT 19713</strain>
    </source>
</reference>
<dbReference type="EMBL" id="JAPQKS010000003">
    <property type="protein sequence ID" value="KAJ5240086.1"/>
    <property type="molecule type" value="Genomic_DNA"/>
</dbReference>
<gene>
    <name evidence="2" type="ORF">N7468_004705</name>
</gene>
<proteinExistence type="predicted"/>
<evidence type="ECO:0000313" key="2">
    <source>
        <dbReference type="EMBL" id="KAJ5240086.1"/>
    </source>
</evidence>
<dbReference type="InterPro" id="IPR038324">
    <property type="entry name" value="Rpb4/RPC9_sf"/>
</dbReference>
<sequence length="192" mass="20959">MRIIDPQSAVLTNVEIHNYVSRISPHLLRYPRFNARPSSSVSHSRDAMTGTFRSAANPNDTQLQLPPSVSTELTPMDHAIRELITRLKPYKLTKAEVVMILNLGVGLNAPSTGEGDGVEEEDLANGESIMEVDQENGHVNGEAEGGEGEEEDQGALALFESVVEERESRLTEAQVSEILAIVREVLAENVEA</sequence>
<dbReference type="Gene3D" id="1.20.1250.40">
    <property type="match status" value="1"/>
</dbReference>
<dbReference type="InterPro" id="IPR038846">
    <property type="entry name" value="RPC9"/>
</dbReference>
<evidence type="ECO:0008006" key="4">
    <source>
        <dbReference type="Google" id="ProtNLM"/>
    </source>
</evidence>
<dbReference type="GeneID" id="83201305"/>
<protein>
    <recommendedName>
        <fullName evidence="4">DNA-directed RNA polymerase III subunit RPC9</fullName>
    </recommendedName>
</protein>
<evidence type="ECO:0000256" key="1">
    <source>
        <dbReference type="SAM" id="MobiDB-lite"/>
    </source>
</evidence>
<keyword evidence="3" id="KW-1185">Reference proteome</keyword>
<name>A0A9W9P9P6_9EURO</name>
<organism evidence="2 3">
    <name type="scientific">Penicillium chermesinum</name>
    <dbReference type="NCBI Taxonomy" id="63820"/>
    <lineage>
        <taxon>Eukaryota</taxon>
        <taxon>Fungi</taxon>
        <taxon>Dikarya</taxon>
        <taxon>Ascomycota</taxon>
        <taxon>Pezizomycotina</taxon>
        <taxon>Eurotiomycetes</taxon>
        <taxon>Eurotiomycetidae</taxon>
        <taxon>Eurotiales</taxon>
        <taxon>Aspergillaceae</taxon>
        <taxon>Penicillium</taxon>
    </lineage>
</organism>
<dbReference type="GO" id="GO:0005666">
    <property type="term" value="C:RNA polymerase III complex"/>
    <property type="evidence" value="ECO:0007669"/>
    <property type="project" value="InterPro"/>
</dbReference>
<feature type="compositionally biased region" description="Polar residues" evidence="1">
    <location>
        <begin position="51"/>
        <end position="70"/>
    </location>
</feature>
<evidence type="ECO:0000313" key="3">
    <source>
        <dbReference type="Proteomes" id="UP001150941"/>
    </source>
</evidence>
<dbReference type="PANTHER" id="PTHR15561">
    <property type="entry name" value="CALCITONIN GENE-RELATED PEPTIDE-RECEPTOR COMPONENT PROTEIN"/>
    <property type="match status" value="1"/>
</dbReference>
<dbReference type="RefSeq" id="XP_058333005.1">
    <property type="nucleotide sequence ID" value="XM_058474002.1"/>
</dbReference>
<comment type="caution">
    <text evidence="2">The sequence shown here is derived from an EMBL/GenBank/DDBJ whole genome shotgun (WGS) entry which is preliminary data.</text>
</comment>
<dbReference type="GO" id="GO:0006384">
    <property type="term" value="P:transcription initiation at RNA polymerase III promoter"/>
    <property type="evidence" value="ECO:0007669"/>
    <property type="project" value="InterPro"/>
</dbReference>
<dbReference type="AlphaFoldDB" id="A0A9W9P9P6"/>
<dbReference type="Proteomes" id="UP001150941">
    <property type="component" value="Unassembled WGS sequence"/>
</dbReference>
<accession>A0A9W9P9P6</accession>
<reference evidence="2" key="1">
    <citation type="submission" date="2022-11" db="EMBL/GenBank/DDBJ databases">
        <authorList>
            <person name="Petersen C."/>
        </authorList>
    </citation>
    <scope>NUCLEOTIDE SEQUENCE</scope>
    <source>
        <strain evidence="2">IBT 19713</strain>
    </source>
</reference>
<dbReference type="PANTHER" id="PTHR15561:SF0">
    <property type="entry name" value="DNA-DIRECTED RNA POLYMERASE III SUBUNIT RPC9"/>
    <property type="match status" value="1"/>
</dbReference>